<name>A0ABD0XXE9_UMBPY</name>
<keyword evidence="3" id="KW-1185">Reference proteome</keyword>
<organism evidence="2 3">
    <name type="scientific">Umbra pygmaea</name>
    <name type="common">Eastern mudminnow</name>
    <dbReference type="NCBI Taxonomy" id="75934"/>
    <lineage>
        <taxon>Eukaryota</taxon>
        <taxon>Metazoa</taxon>
        <taxon>Chordata</taxon>
        <taxon>Craniata</taxon>
        <taxon>Vertebrata</taxon>
        <taxon>Euteleostomi</taxon>
        <taxon>Actinopterygii</taxon>
        <taxon>Neopterygii</taxon>
        <taxon>Teleostei</taxon>
        <taxon>Protacanthopterygii</taxon>
        <taxon>Esociformes</taxon>
        <taxon>Umbridae</taxon>
        <taxon>Umbra</taxon>
    </lineage>
</organism>
<dbReference type="AlphaFoldDB" id="A0ABD0XXE9"/>
<dbReference type="EMBL" id="JAGEUA010000001">
    <property type="protein sequence ID" value="KAL1021275.1"/>
    <property type="molecule type" value="Genomic_DNA"/>
</dbReference>
<gene>
    <name evidence="2" type="ORF">UPYG_G00011070</name>
</gene>
<comment type="caution">
    <text evidence="2">The sequence shown here is derived from an EMBL/GenBank/DDBJ whole genome shotgun (WGS) entry which is preliminary data.</text>
</comment>
<protein>
    <submittedName>
        <fullName evidence="2">Uncharacterized protein</fullName>
    </submittedName>
</protein>
<proteinExistence type="predicted"/>
<dbReference type="Proteomes" id="UP001557470">
    <property type="component" value="Unassembled WGS sequence"/>
</dbReference>
<accession>A0ABD0XXE9</accession>
<evidence type="ECO:0000313" key="2">
    <source>
        <dbReference type="EMBL" id="KAL1021275.1"/>
    </source>
</evidence>
<evidence type="ECO:0000256" key="1">
    <source>
        <dbReference type="SAM" id="MobiDB-lite"/>
    </source>
</evidence>
<reference evidence="2 3" key="1">
    <citation type="submission" date="2024-06" db="EMBL/GenBank/DDBJ databases">
        <authorList>
            <person name="Pan Q."/>
            <person name="Wen M."/>
            <person name="Jouanno E."/>
            <person name="Zahm M."/>
            <person name="Klopp C."/>
            <person name="Cabau C."/>
            <person name="Louis A."/>
            <person name="Berthelot C."/>
            <person name="Parey E."/>
            <person name="Roest Crollius H."/>
            <person name="Montfort J."/>
            <person name="Robinson-Rechavi M."/>
            <person name="Bouchez O."/>
            <person name="Lampietro C."/>
            <person name="Lopez Roques C."/>
            <person name="Donnadieu C."/>
            <person name="Postlethwait J."/>
            <person name="Bobe J."/>
            <person name="Verreycken H."/>
            <person name="Guiguen Y."/>
        </authorList>
    </citation>
    <scope>NUCLEOTIDE SEQUENCE [LARGE SCALE GENOMIC DNA]</scope>
    <source>
        <strain evidence="2">Up_M1</strain>
        <tissue evidence="2">Testis</tissue>
    </source>
</reference>
<feature type="compositionally biased region" description="Polar residues" evidence="1">
    <location>
        <begin position="193"/>
        <end position="206"/>
    </location>
</feature>
<feature type="region of interest" description="Disordered" evidence="1">
    <location>
        <begin position="164"/>
        <end position="206"/>
    </location>
</feature>
<sequence length="395" mass="44507">MRDTDIQHSCEIYIPEDAEVKMTPFRTFPTSIKKSLEHHKTKGEYSRLATWISPVLIRDGCCSPASSSEKTAKNKLSSIVTRESTSVQDPFLIPFVSSSYTAFKVLEDFSHTMQNIPQVARTPIPSLPHGPLPFPLQDVIIILHGKIFLSIDVAKTLREKKHCSDDLKESYPRDPPQTETCSLSPACKRQKKSSPTSLKPSRKQPQINKELLDRFHLSHEVQVILPRIPPEDIHSQASEQCSSANKDHKTKQNHVITRVLNANQLSKGTSGRRHEEHMEFMTQNTTLNEPPNPDLCSSKFSTGRCGGIICEADDEQEPDEEGGHNDMNRQVGATDYDPGHHNEMEGSIIIPTLTSTQRQYHGFDFEQSAREERINCIKAKLREKEAALNNLHSPS</sequence>
<evidence type="ECO:0000313" key="3">
    <source>
        <dbReference type="Proteomes" id="UP001557470"/>
    </source>
</evidence>